<keyword evidence="2" id="KW-0732">Signal</keyword>
<name>A0A4U5MUZ3_STECR</name>
<evidence type="ECO:0000313" key="3">
    <source>
        <dbReference type="EMBL" id="TKR73657.1"/>
    </source>
</evidence>
<proteinExistence type="predicted"/>
<dbReference type="AlphaFoldDB" id="A0A4U5MUZ3"/>
<evidence type="ECO:0008006" key="5">
    <source>
        <dbReference type="Google" id="ProtNLM"/>
    </source>
</evidence>
<dbReference type="Proteomes" id="UP000298663">
    <property type="component" value="Unassembled WGS sequence"/>
</dbReference>
<evidence type="ECO:0000313" key="4">
    <source>
        <dbReference type="Proteomes" id="UP000298663"/>
    </source>
</evidence>
<feature type="chain" id="PRO_5020580927" description="Secreted protein" evidence="2">
    <location>
        <begin position="28"/>
        <end position="75"/>
    </location>
</feature>
<gene>
    <name evidence="3" type="ORF">L596_020942</name>
</gene>
<reference evidence="3 4" key="1">
    <citation type="journal article" date="2015" name="Genome Biol.">
        <title>Comparative genomics of Steinernema reveals deeply conserved gene regulatory networks.</title>
        <authorList>
            <person name="Dillman A.R."/>
            <person name="Macchietto M."/>
            <person name="Porter C.F."/>
            <person name="Rogers A."/>
            <person name="Williams B."/>
            <person name="Antoshechkin I."/>
            <person name="Lee M.M."/>
            <person name="Goodwin Z."/>
            <person name="Lu X."/>
            <person name="Lewis E.E."/>
            <person name="Goodrich-Blair H."/>
            <person name="Stock S.P."/>
            <person name="Adams B.J."/>
            <person name="Sternberg P.W."/>
            <person name="Mortazavi A."/>
        </authorList>
    </citation>
    <scope>NUCLEOTIDE SEQUENCE [LARGE SCALE GENOMIC DNA]</scope>
    <source>
        <strain evidence="3 4">ALL</strain>
    </source>
</reference>
<comment type="caution">
    <text evidence="3">The sequence shown here is derived from an EMBL/GenBank/DDBJ whole genome shotgun (WGS) entry which is preliminary data.</text>
</comment>
<feature type="region of interest" description="Disordered" evidence="1">
    <location>
        <begin position="30"/>
        <end position="75"/>
    </location>
</feature>
<dbReference type="EMBL" id="AZBU02000006">
    <property type="protein sequence ID" value="TKR73657.1"/>
    <property type="molecule type" value="Genomic_DNA"/>
</dbReference>
<feature type="signal peptide" evidence="2">
    <location>
        <begin position="1"/>
        <end position="27"/>
    </location>
</feature>
<evidence type="ECO:0000256" key="2">
    <source>
        <dbReference type="SAM" id="SignalP"/>
    </source>
</evidence>
<reference evidence="3 4" key="2">
    <citation type="journal article" date="2019" name="G3 (Bethesda)">
        <title>Hybrid Assembly of the Genome of the Entomopathogenic Nematode Steinernema carpocapsae Identifies the X-Chromosome.</title>
        <authorList>
            <person name="Serra L."/>
            <person name="Macchietto M."/>
            <person name="Macias-Munoz A."/>
            <person name="McGill C.J."/>
            <person name="Rodriguez I.M."/>
            <person name="Rodriguez B."/>
            <person name="Murad R."/>
            <person name="Mortazavi A."/>
        </authorList>
    </citation>
    <scope>NUCLEOTIDE SEQUENCE [LARGE SCALE GENOMIC DNA]</scope>
    <source>
        <strain evidence="3 4">ALL</strain>
    </source>
</reference>
<evidence type="ECO:0000256" key="1">
    <source>
        <dbReference type="SAM" id="MobiDB-lite"/>
    </source>
</evidence>
<protein>
    <recommendedName>
        <fullName evidence="5">Secreted protein</fullName>
    </recommendedName>
</protein>
<organism evidence="3 4">
    <name type="scientific">Steinernema carpocapsae</name>
    <name type="common">Entomopathogenic nematode</name>
    <dbReference type="NCBI Taxonomy" id="34508"/>
    <lineage>
        <taxon>Eukaryota</taxon>
        <taxon>Metazoa</taxon>
        <taxon>Ecdysozoa</taxon>
        <taxon>Nematoda</taxon>
        <taxon>Chromadorea</taxon>
        <taxon>Rhabditida</taxon>
        <taxon>Tylenchina</taxon>
        <taxon>Panagrolaimomorpha</taxon>
        <taxon>Strongyloidoidea</taxon>
        <taxon>Steinernematidae</taxon>
        <taxon>Steinernema</taxon>
    </lineage>
</organism>
<sequence>MKSSSILACLHLKNLIFLILSYGPTAPESPVLEMPVPEMSDPPPRSKVSRAGQQNNPLPAAHWKSAKPLPDAHGT</sequence>
<accession>A0A4U5MUZ3</accession>
<keyword evidence="4" id="KW-1185">Reference proteome</keyword>